<dbReference type="InterPro" id="IPR013103">
    <property type="entry name" value="RVT_2"/>
</dbReference>
<dbReference type="AlphaFoldDB" id="A0A151SKD9"/>
<dbReference type="Pfam" id="PF07727">
    <property type="entry name" value="RVT_2"/>
    <property type="match status" value="1"/>
</dbReference>
<gene>
    <name evidence="3" type="ORF">KK1_001429</name>
</gene>
<evidence type="ECO:0000259" key="2">
    <source>
        <dbReference type="Pfam" id="PF22936"/>
    </source>
</evidence>
<dbReference type="InterPro" id="IPR054722">
    <property type="entry name" value="PolX-like_BBD"/>
</dbReference>
<proteinExistence type="predicted"/>
<name>A0A151SKD9_CAJCA</name>
<sequence length="306" mass="36068">SFVEAENGEWNFFFTCQRITQEHKDVWYLNNGHNNHMVEDKEAFINMDFSFATKVKLGNEKYVEVEDKGSIGVTIKQGSKVIHDAFYVPKLNEIFLSIRQLLEHNYVKKITLVINPNTPRFSLNAPNSSSSSPSSNPKKIRILRDIYVTCNHCIVEPKNFEETIKEEGWRRAMQEEINVVEKKMWELIEKPNDKETIGVKWVYKVKHNLDYQIQKNKARLVTKDYSRQLNVDFEVTFALMACLNTMRPLMSLAAKKWWKLFQLDVKLVFLNSELKEDVFIKQPQDFVIKSQKENVHKLKKALYRLK</sequence>
<evidence type="ECO:0000259" key="1">
    <source>
        <dbReference type="Pfam" id="PF07727"/>
    </source>
</evidence>
<keyword evidence="4" id="KW-1185">Reference proteome</keyword>
<feature type="domain" description="Retrovirus-related Pol polyprotein from transposon TNT 1-94-like beta-barrel" evidence="2">
    <location>
        <begin position="27"/>
        <end position="106"/>
    </location>
</feature>
<feature type="non-terminal residue" evidence="3">
    <location>
        <position position="1"/>
    </location>
</feature>
<evidence type="ECO:0000313" key="4">
    <source>
        <dbReference type="Proteomes" id="UP000075243"/>
    </source>
</evidence>
<protein>
    <submittedName>
        <fullName evidence="3">Retrovirus-related Pol polyprotein from transposon TNT 1-94</fullName>
    </submittedName>
</protein>
<accession>A0A151SKD9</accession>
<dbReference type="Pfam" id="PF22936">
    <property type="entry name" value="Pol_BBD"/>
    <property type="match status" value="1"/>
</dbReference>
<dbReference type="Proteomes" id="UP000075243">
    <property type="component" value="Chromosome 11"/>
</dbReference>
<evidence type="ECO:0000313" key="3">
    <source>
        <dbReference type="EMBL" id="KYP55222.1"/>
    </source>
</evidence>
<dbReference type="EMBL" id="CM003613">
    <property type="protein sequence ID" value="KYP55222.1"/>
    <property type="molecule type" value="Genomic_DNA"/>
</dbReference>
<reference evidence="3 4" key="1">
    <citation type="journal article" date="2012" name="Nat. Biotechnol.">
        <title>Draft genome sequence of pigeonpea (Cajanus cajan), an orphan legume crop of resource-poor farmers.</title>
        <authorList>
            <person name="Varshney R.K."/>
            <person name="Chen W."/>
            <person name="Li Y."/>
            <person name="Bharti A.K."/>
            <person name="Saxena R.K."/>
            <person name="Schlueter J.A."/>
            <person name="Donoghue M.T."/>
            <person name="Azam S."/>
            <person name="Fan G."/>
            <person name="Whaley A.M."/>
            <person name="Farmer A.D."/>
            <person name="Sheridan J."/>
            <person name="Iwata A."/>
            <person name="Tuteja R."/>
            <person name="Penmetsa R.V."/>
            <person name="Wu W."/>
            <person name="Upadhyaya H.D."/>
            <person name="Yang S.P."/>
            <person name="Shah T."/>
            <person name="Saxena K.B."/>
            <person name="Michael T."/>
            <person name="McCombie W.R."/>
            <person name="Yang B."/>
            <person name="Zhang G."/>
            <person name="Yang H."/>
            <person name="Wang J."/>
            <person name="Spillane C."/>
            <person name="Cook D.R."/>
            <person name="May G.D."/>
            <person name="Xu X."/>
            <person name="Jackson S.A."/>
        </authorList>
    </citation>
    <scope>NUCLEOTIDE SEQUENCE [LARGE SCALE GENOMIC DNA]</scope>
    <source>
        <strain evidence="4">cv. Asha</strain>
    </source>
</reference>
<organism evidence="3 4">
    <name type="scientific">Cajanus cajan</name>
    <name type="common">Pigeon pea</name>
    <name type="synonym">Cajanus indicus</name>
    <dbReference type="NCBI Taxonomy" id="3821"/>
    <lineage>
        <taxon>Eukaryota</taxon>
        <taxon>Viridiplantae</taxon>
        <taxon>Streptophyta</taxon>
        <taxon>Embryophyta</taxon>
        <taxon>Tracheophyta</taxon>
        <taxon>Spermatophyta</taxon>
        <taxon>Magnoliopsida</taxon>
        <taxon>eudicotyledons</taxon>
        <taxon>Gunneridae</taxon>
        <taxon>Pentapetalae</taxon>
        <taxon>rosids</taxon>
        <taxon>fabids</taxon>
        <taxon>Fabales</taxon>
        <taxon>Fabaceae</taxon>
        <taxon>Papilionoideae</taxon>
        <taxon>50 kb inversion clade</taxon>
        <taxon>NPAAA clade</taxon>
        <taxon>indigoferoid/millettioid clade</taxon>
        <taxon>Phaseoleae</taxon>
        <taxon>Cajanus</taxon>
    </lineage>
</organism>
<dbReference type="Gramene" id="C.cajan_01395.t">
    <property type="protein sequence ID" value="C.cajan_01395.t"/>
    <property type="gene ID" value="C.cajan_01395"/>
</dbReference>
<feature type="domain" description="Reverse transcriptase Ty1/copia-type" evidence="1">
    <location>
        <begin position="183"/>
        <end position="306"/>
    </location>
</feature>